<evidence type="ECO:0000256" key="1">
    <source>
        <dbReference type="SAM" id="SignalP"/>
    </source>
</evidence>
<evidence type="ECO:0000313" key="2">
    <source>
        <dbReference type="EMBL" id="MCY9521897.1"/>
    </source>
</evidence>
<evidence type="ECO:0000313" key="3">
    <source>
        <dbReference type="Proteomes" id="UP001207626"/>
    </source>
</evidence>
<protein>
    <submittedName>
        <fullName evidence="2">Uncharacterized protein</fullName>
    </submittedName>
</protein>
<dbReference type="EMBL" id="JAMDLW010000029">
    <property type="protein sequence ID" value="MCY9521897.1"/>
    <property type="molecule type" value="Genomic_DNA"/>
</dbReference>
<keyword evidence="1" id="KW-0732">Signal</keyword>
<feature type="chain" id="PRO_5047294548" evidence="1">
    <location>
        <begin position="27"/>
        <end position="87"/>
    </location>
</feature>
<reference evidence="2 3" key="1">
    <citation type="submission" date="2022-05" db="EMBL/GenBank/DDBJ databases">
        <title>Genome Sequencing of Bee-Associated Microbes.</title>
        <authorList>
            <person name="Dunlap C."/>
        </authorList>
    </citation>
    <scope>NUCLEOTIDE SEQUENCE [LARGE SCALE GENOMIC DNA]</scope>
    <source>
        <strain evidence="2 3">NRRL NRS-1438</strain>
    </source>
</reference>
<sequence length="87" mass="9164">MKKLISKLCITVMAASLFLMPSIANGYGSMNQYHEVVGSFGGGNVIAPWSPTNSVVSFGGGDDVYVPWSQSGDNVAFGGGDDVYLPW</sequence>
<organism evidence="2 3">
    <name type="scientific">Paenibacillus apiarius</name>
    <dbReference type="NCBI Taxonomy" id="46240"/>
    <lineage>
        <taxon>Bacteria</taxon>
        <taxon>Bacillati</taxon>
        <taxon>Bacillota</taxon>
        <taxon>Bacilli</taxon>
        <taxon>Bacillales</taxon>
        <taxon>Paenibacillaceae</taxon>
        <taxon>Paenibacillus</taxon>
    </lineage>
</organism>
<name>A0ABT4DX08_9BACL</name>
<dbReference type="Proteomes" id="UP001207626">
    <property type="component" value="Unassembled WGS sequence"/>
</dbReference>
<gene>
    <name evidence="2" type="ORF">M5X09_19875</name>
</gene>
<dbReference type="RefSeq" id="WP_087431622.1">
    <property type="nucleotide sequence ID" value="NZ_JAMDLV010000053.1"/>
</dbReference>
<keyword evidence="3" id="KW-1185">Reference proteome</keyword>
<accession>A0ABT4DX08</accession>
<comment type="caution">
    <text evidence="2">The sequence shown here is derived from an EMBL/GenBank/DDBJ whole genome shotgun (WGS) entry which is preliminary data.</text>
</comment>
<proteinExistence type="predicted"/>
<feature type="signal peptide" evidence="1">
    <location>
        <begin position="1"/>
        <end position="26"/>
    </location>
</feature>